<dbReference type="HAMAP" id="MF_00560">
    <property type="entry name" value="Tran_acon_Me_trans"/>
    <property type="match status" value="1"/>
</dbReference>
<sequence length="253" mass="28407">MSWDPEQYLKFVEARRRPALDLIARLGGSCPRNVVDLGCGAGNITRLLAEHWPQARIIGIDSDAAMLRKASSTASPIDWQKADIAAWRPSVAPDLIFSNAALHWLDDHPQLLPALIAQLADGGVLAVQMPSNFTSPSHQILRKLTDDYRWQQTLGGIEMGKVLTPAEYHRLLSPHCRHLDIWETTYWQALGGDDAIIEWMKGTTLVPYLSRLDEVAREQFLAAYRAPLAIVYPRTSAGHTLFPFKRVFFVAQR</sequence>
<evidence type="ECO:0000256" key="2">
    <source>
        <dbReference type="ARBA" id="ARBA00022603"/>
    </source>
</evidence>
<reference evidence="6" key="1">
    <citation type="submission" date="2014-02" db="EMBL/GenBank/DDBJ databases">
        <title>Expanding our view of genomic diversity in Candidatus Accumulibacter clades.</title>
        <authorList>
            <person name="Skennerton C.T."/>
            <person name="Barr J.J."/>
            <person name="Slater F.R."/>
            <person name="Bond P.L."/>
            <person name="Tyson G.W."/>
        </authorList>
    </citation>
    <scope>NUCLEOTIDE SEQUENCE [LARGE SCALE GENOMIC DNA]</scope>
</reference>
<keyword evidence="2 5" id="KW-0489">Methyltransferase</keyword>
<dbReference type="GO" id="GO:0030798">
    <property type="term" value="F:trans-aconitate 2-methyltransferase activity"/>
    <property type="evidence" value="ECO:0007669"/>
    <property type="project" value="UniProtKB-UniRule"/>
</dbReference>
<evidence type="ECO:0000313" key="7">
    <source>
        <dbReference type="Proteomes" id="UP000022141"/>
    </source>
</evidence>
<keyword evidence="1 5" id="KW-0963">Cytoplasm</keyword>
<evidence type="ECO:0000313" key="6">
    <source>
        <dbReference type="EMBL" id="EXI91200.1"/>
    </source>
</evidence>
<gene>
    <name evidence="5 6" type="primary">tam</name>
    <name evidence="6" type="ORF">AW11_00009</name>
</gene>
<accession>A0A011QQ22</accession>
<dbReference type="Gene3D" id="1.10.150.290">
    <property type="entry name" value="S-adenosyl-L-methionine-dependent methyltransferases"/>
    <property type="match status" value="1"/>
</dbReference>
<dbReference type="Gene3D" id="3.40.50.150">
    <property type="entry name" value="Vaccinia Virus protein VP39"/>
    <property type="match status" value="1"/>
</dbReference>
<dbReference type="GO" id="GO:0005737">
    <property type="term" value="C:cytoplasm"/>
    <property type="evidence" value="ECO:0007669"/>
    <property type="project" value="UniProtKB-SubCell"/>
</dbReference>
<dbReference type="GO" id="GO:0032259">
    <property type="term" value="P:methylation"/>
    <property type="evidence" value="ECO:0007669"/>
    <property type="project" value="UniProtKB-KW"/>
</dbReference>
<evidence type="ECO:0000256" key="3">
    <source>
        <dbReference type="ARBA" id="ARBA00022679"/>
    </source>
</evidence>
<dbReference type="Proteomes" id="UP000022141">
    <property type="component" value="Unassembled WGS sequence"/>
</dbReference>
<protein>
    <recommendedName>
        <fullName evidence="5">Trans-aconitate 2-methyltransferase</fullName>
        <ecNumber evidence="5">2.1.1.144</ecNumber>
    </recommendedName>
</protein>
<evidence type="ECO:0000256" key="1">
    <source>
        <dbReference type="ARBA" id="ARBA00022490"/>
    </source>
</evidence>
<keyword evidence="3 5" id="KW-0808">Transferase</keyword>
<dbReference type="InterPro" id="IPR023149">
    <property type="entry name" value="Trans_acon_MeTrfase_C"/>
</dbReference>
<dbReference type="EMBL" id="JEMY01000001">
    <property type="protein sequence ID" value="EXI91200.1"/>
    <property type="molecule type" value="Genomic_DNA"/>
</dbReference>
<dbReference type="SUPFAM" id="SSF53335">
    <property type="entry name" value="S-adenosyl-L-methionine-dependent methyltransferases"/>
    <property type="match status" value="1"/>
</dbReference>
<dbReference type="InterPro" id="IPR029063">
    <property type="entry name" value="SAM-dependent_MTases_sf"/>
</dbReference>
<comment type="catalytic activity">
    <reaction evidence="5">
        <text>trans-aconitate + S-adenosyl-L-methionine = (E)-3-(methoxycarbonyl)pent-2-enedioate + S-adenosyl-L-homocysteine</text>
        <dbReference type="Rhea" id="RHEA:14969"/>
        <dbReference type="ChEBI" id="CHEBI:15708"/>
        <dbReference type="ChEBI" id="CHEBI:57470"/>
        <dbReference type="ChEBI" id="CHEBI:57856"/>
        <dbReference type="ChEBI" id="CHEBI:59789"/>
        <dbReference type="EC" id="2.1.1.144"/>
    </reaction>
</comment>
<comment type="function">
    <text evidence="5">Catalyzes the S-adenosylmethionine monomethyl esterification of trans-aconitate.</text>
</comment>
<keyword evidence="7" id="KW-1185">Reference proteome</keyword>
<dbReference type="eggNOG" id="COG4106">
    <property type="taxonomic scope" value="Bacteria"/>
</dbReference>
<dbReference type="Pfam" id="PF13489">
    <property type="entry name" value="Methyltransf_23"/>
    <property type="match status" value="1"/>
</dbReference>
<comment type="caution">
    <text evidence="6">The sequence shown here is derived from an EMBL/GenBank/DDBJ whole genome shotgun (WGS) entry which is preliminary data.</text>
</comment>
<dbReference type="AlphaFoldDB" id="A0A011QQ22"/>
<organism evidence="6 7">
    <name type="scientific">Accumulibacter regalis</name>
    <dbReference type="NCBI Taxonomy" id="522306"/>
    <lineage>
        <taxon>Bacteria</taxon>
        <taxon>Pseudomonadati</taxon>
        <taxon>Pseudomonadota</taxon>
        <taxon>Betaproteobacteria</taxon>
        <taxon>Candidatus Accumulibacter</taxon>
    </lineage>
</organism>
<comment type="similarity">
    <text evidence="5">Belongs to the methyltransferase superfamily. Tam family.</text>
</comment>
<evidence type="ECO:0000256" key="5">
    <source>
        <dbReference type="HAMAP-Rule" id="MF_00560"/>
    </source>
</evidence>
<dbReference type="PANTHER" id="PTHR43861:SF1">
    <property type="entry name" value="TRANS-ACONITATE 2-METHYLTRANSFERASE"/>
    <property type="match status" value="1"/>
</dbReference>
<name>A0A011QQ22_ACCRE</name>
<proteinExistence type="inferred from homology"/>
<dbReference type="PATRIC" id="fig|1454004.3.peg.9"/>
<dbReference type="EC" id="2.1.1.144" evidence="5"/>
<dbReference type="PANTHER" id="PTHR43861">
    <property type="entry name" value="TRANS-ACONITATE 2-METHYLTRANSFERASE-RELATED"/>
    <property type="match status" value="1"/>
</dbReference>
<dbReference type="CDD" id="cd02440">
    <property type="entry name" value="AdoMet_MTases"/>
    <property type="match status" value="1"/>
</dbReference>
<keyword evidence="4 5" id="KW-0949">S-adenosyl-L-methionine</keyword>
<comment type="subcellular location">
    <subcellularLocation>
        <location evidence="5">Cytoplasm</location>
    </subcellularLocation>
</comment>
<evidence type="ECO:0000256" key="4">
    <source>
        <dbReference type="ARBA" id="ARBA00022691"/>
    </source>
</evidence>
<dbReference type="InterPro" id="IPR023506">
    <property type="entry name" value="Trans-aconitate_MeTrfase"/>
</dbReference>
<dbReference type="STRING" id="1454004.AW11_00009"/>